<comment type="caution">
    <text evidence="2">The sequence shown here is derived from an EMBL/GenBank/DDBJ whole genome shotgun (WGS) entry which is preliminary data.</text>
</comment>
<accession>A0A5C6F8R3</accession>
<dbReference type="InterPro" id="IPR041916">
    <property type="entry name" value="Anti_sigma_zinc_sf"/>
</dbReference>
<organism evidence="2 3">
    <name type="scientific">Rubripirellula reticaptiva</name>
    <dbReference type="NCBI Taxonomy" id="2528013"/>
    <lineage>
        <taxon>Bacteria</taxon>
        <taxon>Pseudomonadati</taxon>
        <taxon>Planctomycetota</taxon>
        <taxon>Planctomycetia</taxon>
        <taxon>Pirellulales</taxon>
        <taxon>Pirellulaceae</taxon>
        <taxon>Rubripirellula</taxon>
    </lineage>
</organism>
<dbReference type="AlphaFoldDB" id="A0A5C6F8R3"/>
<proteinExistence type="predicted"/>
<reference evidence="2 3" key="1">
    <citation type="submission" date="2019-02" db="EMBL/GenBank/DDBJ databases">
        <title>Deep-cultivation of Planctomycetes and their phenomic and genomic characterization uncovers novel biology.</title>
        <authorList>
            <person name="Wiegand S."/>
            <person name="Jogler M."/>
            <person name="Boedeker C."/>
            <person name="Pinto D."/>
            <person name="Vollmers J."/>
            <person name="Rivas-Marin E."/>
            <person name="Kohn T."/>
            <person name="Peeters S.H."/>
            <person name="Heuer A."/>
            <person name="Rast P."/>
            <person name="Oberbeckmann S."/>
            <person name="Bunk B."/>
            <person name="Jeske O."/>
            <person name="Meyerdierks A."/>
            <person name="Storesund J.E."/>
            <person name="Kallscheuer N."/>
            <person name="Luecker S."/>
            <person name="Lage O.M."/>
            <person name="Pohl T."/>
            <person name="Merkel B.J."/>
            <person name="Hornburger P."/>
            <person name="Mueller R.-W."/>
            <person name="Bruemmer F."/>
            <person name="Labrenz M."/>
            <person name="Spormann A.M."/>
            <person name="Op Den Camp H."/>
            <person name="Overmann J."/>
            <person name="Amann R."/>
            <person name="Jetten M.S.M."/>
            <person name="Mascher T."/>
            <person name="Medema M.H."/>
            <person name="Devos D.P."/>
            <person name="Kaster A.-K."/>
            <person name="Ovreas L."/>
            <person name="Rohde M."/>
            <person name="Galperin M.Y."/>
            <person name="Jogler C."/>
        </authorList>
    </citation>
    <scope>NUCLEOTIDE SEQUENCE [LARGE SCALE GENOMIC DNA]</scope>
    <source>
        <strain evidence="2 3">Poly59</strain>
    </source>
</reference>
<sequence length="354" mass="38221">MHEDLLGYLLGALEPHEMRRVDQWLRDDPEARRQLADVERLLKPLEEAPPVELPPPDLIARTMASLPSLPPVDSTGRSDRSGSSSPADAAPVLVSMQANLDSSDHRGWTWLDWVASASAAAVLLALLLPSIAEGRFEARKVACQDQLRQLGTAITHFVTRNEQSRLPAVSSSGPEAFAGVYAVRLRDAGLLDDEQIRWCPSLDLPASASDMPSTDLVSVQELHVAPLDRLREIQQFAGGHYAYTLGVVEKDHLTSPRFESRSSFAVMSDAPLAGIATESSLAGSNLAGSIGHGGVGINVLYEDGRIQFLQVASLASIPDHPLLNNRGEGEAGVNVDDASLAPSWRPPFVNVRQR</sequence>
<gene>
    <name evidence="2" type="ORF">Poly59_24130</name>
</gene>
<dbReference type="RefSeq" id="WP_146534161.1">
    <property type="nucleotide sequence ID" value="NZ_SJPX01000002.1"/>
</dbReference>
<feature type="region of interest" description="Disordered" evidence="1">
    <location>
        <begin position="66"/>
        <end position="90"/>
    </location>
</feature>
<dbReference type="OrthoDB" id="277292at2"/>
<name>A0A5C6F8R3_9BACT</name>
<dbReference type="Proteomes" id="UP000317977">
    <property type="component" value="Unassembled WGS sequence"/>
</dbReference>
<dbReference type="EMBL" id="SJPX01000002">
    <property type="protein sequence ID" value="TWU56109.1"/>
    <property type="molecule type" value="Genomic_DNA"/>
</dbReference>
<evidence type="ECO:0000313" key="2">
    <source>
        <dbReference type="EMBL" id="TWU56109.1"/>
    </source>
</evidence>
<keyword evidence="3" id="KW-1185">Reference proteome</keyword>
<protein>
    <submittedName>
        <fullName evidence="2">Uncharacterized protein</fullName>
    </submittedName>
</protein>
<evidence type="ECO:0000313" key="3">
    <source>
        <dbReference type="Proteomes" id="UP000317977"/>
    </source>
</evidence>
<feature type="compositionally biased region" description="Low complexity" evidence="1">
    <location>
        <begin position="81"/>
        <end position="90"/>
    </location>
</feature>
<dbReference type="Gene3D" id="1.10.10.1320">
    <property type="entry name" value="Anti-sigma factor, zinc-finger domain"/>
    <property type="match status" value="1"/>
</dbReference>
<evidence type="ECO:0000256" key="1">
    <source>
        <dbReference type="SAM" id="MobiDB-lite"/>
    </source>
</evidence>